<dbReference type="GeneID" id="93647177"/>
<dbReference type="OrthoDB" id="2188460at2759"/>
<dbReference type="AlphaFoldDB" id="A0A177ECL7"/>
<sequence length="486" mass="55602">MKNSFTVSMTEAADSHTRPEEREAHICTLSFFKDTLVFKKDTAEYELSVNDIDYITYIEERILIEHTKDEDTEYCITPLPKDYPKVQQQINRIVADSVAGEKDISLVARLVNLSCPIELQGLWLISLEPMKMVEELLARERPEEAREVCAVLGRVPSAEVFSLLAAHVTTLATVFGVSVSGTGIEKYLKNETVGLCKRLQWLKIHFFEREIGRGKIEALDEMIAMQQIKTLSEMLDCNIPHQITNQELRQLLVQLESSNRQGLLAFVEVLGGETILGRVKNLRDCNDLHILSFFADYFQTDLTTYFLHNLDLVERVSSLFNRCIEQKEWESLFYLDKTLSFLLSTRDLGLELALTEYLPGVFEKEGIPEFAEQHRWVAYRSVHILSLHHLKLIYRTLSPLSVHFKVYLITSGCAHAVLDCFRRARGVQQIVSGKILKKLFASEDRALQKYLAETKAAEHMKEALFSLLPQNTALDGVVEELRDIVE</sequence>
<dbReference type="VEuPathDB" id="MicrosporidiaDB:NEDG_00827"/>
<evidence type="ECO:0000313" key="1">
    <source>
        <dbReference type="EMBL" id="OAG29694.1"/>
    </source>
</evidence>
<accession>A0A177ECL7</accession>
<proteinExistence type="predicted"/>
<dbReference type="Proteomes" id="UP000185944">
    <property type="component" value="Unassembled WGS sequence"/>
</dbReference>
<organism evidence="1 2">
    <name type="scientific">Nematocida displodere</name>
    <dbReference type="NCBI Taxonomy" id="1805483"/>
    <lineage>
        <taxon>Eukaryota</taxon>
        <taxon>Fungi</taxon>
        <taxon>Fungi incertae sedis</taxon>
        <taxon>Microsporidia</taxon>
        <taxon>Nematocida</taxon>
    </lineage>
</organism>
<reference evidence="1 2" key="1">
    <citation type="submission" date="2016-02" db="EMBL/GenBank/DDBJ databases">
        <title>Discovery of a natural microsporidian pathogen with a broad tissue tropism in Caenorhabditis elegans.</title>
        <authorList>
            <person name="Luallen R.J."/>
            <person name="Reinke A.W."/>
            <person name="Tong L."/>
            <person name="Botts M.R."/>
            <person name="Felix M.-A."/>
            <person name="Troemel E.R."/>
        </authorList>
    </citation>
    <scope>NUCLEOTIDE SEQUENCE [LARGE SCALE GENOMIC DNA]</scope>
    <source>
        <strain evidence="1 2">JUm2807</strain>
    </source>
</reference>
<comment type="caution">
    <text evidence="1">The sequence shown here is derived from an EMBL/GenBank/DDBJ whole genome shotgun (WGS) entry which is preliminary data.</text>
</comment>
<gene>
    <name evidence="1" type="ORF">NEDG_00827</name>
</gene>
<protein>
    <submittedName>
        <fullName evidence="1">Uncharacterized protein</fullName>
    </submittedName>
</protein>
<evidence type="ECO:0000313" key="2">
    <source>
        <dbReference type="Proteomes" id="UP000185944"/>
    </source>
</evidence>
<keyword evidence="2" id="KW-1185">Reference proteome</keyword>
<name>A0A177ECL7_9MICR</name>
<dbReference type="EMBL" id="LTDL01000040">
    <property type="protein sequence ID" value="OAG29694.1"/>
    <property type="molecule type" value="Genomic_DNA"/>
</dbReference>
<dbReference type="RefSeq" id="XP_067544342.1">
    <property type="nucleotide sequence ID" value="XM_067688245.1"/>
</dbReference>